<dbReference type="GeneID" id="8296264"/>
<dbReference type="STRING" id="294747.C5M9G5"/>
<protein>
    <recommendedName>
        <fullName evidence="2">RRM domain-containing protein</fullName>
    </recommendedName>
</protein>
<dbReference type="Proteomes" id="UP000002037">
    <property type="component" value="Unassembled WGS sequence"/>
</dbReference>
<dbReference type="InterPro" id="IPR012677">
    <property type="entry name" value="Nucleotide-bd_a/b_plait_sf"/>
</dbReference>
<sequence length="109" mass="12758">MSSSRNDFPIVHVKNYPFGTSNLELFEFFGKYGNIHQIRTNSSQPGTCFIIYKNLINAQRAAQELNGVNFNGRYIITSMYQIDKSKINQQEMELRQEQLNELKQKYSIK</sequence>
<dbReference type="EMBL" id="GG692397">
    <property type="protein sequence ID" value="EER33309.1"/>
    <property type="molecule type" value="Genomic_DNA"/>
</dbReference>
<evidence type="ECO:0000313" key="4">
    <source>
        <dbReference type="Proteomes" id="UP000002037"/>
    </source>
</evidence>
<dbReference type="Pfam" id="PF00076">
    <property type="entry name" value="RRM_1"/>
    <property type="match status" value="1"/>
</dbReference>
<organism evidence="3 4">
    <name type="scientific">Candida tropicalis (strain ATCC MYA-3404 / T1)</name>
    <name type="common">Yeast</name>
    <dbReference type="NCBI Taxonomy" id="294747"/>
    <lineage>
        <taxon>Eukaryota</taxon>
        <taxon>Fungi</taxon>
        <taxon>Dikarya</taxon>
        <taxon>Ascomycota</taxon>
        <taxon>Saccharomycotina</taxon>
        <taxon>Pichiomycetes</taxon>
        <taxon>Debaryomycetaceae</taxon>
        <taxon>Candida/Lodderomyces clade</taxon>
        <taxon>Candida</taxon>
    </lineage>
</organism>
<reference evidence="3 4" key="1">
    <citation type="journal article" date="2009" name="Nature">
        <title>Evolution of pathogenicity and sexual reproduction in eight Candida genomes.</title>
        <authorList>
            <person name="Butler G."/>
            <person name="Rasmussen M.D."/>
            <person name="Lin M.F."/>
            <person name="Santos M.A."/>
            <person name="Sakthikumar S."/>
            <person name="Munro C.A."/>
            <person name="Rheinbay E."/>
            <person name="Grabherr M."/>
            <person name="Forche A."/>
            <person name="Reedy J.L."/>
            <person name="Agrafioti I."/>
            <person name="Arnaud M.B."/>
            <person name="Bates S."/>
            <person name="Brown A.J."/>
            <person name="Brunke S."/>
            <person name="Costanzo M.C."/>
            <person name="Fitzpatrick D.A."/>
            <person name="de Groot P.W."/>
            <person name="Harris D."/>
            <person name="Hoyer L.L."/>
            <person name="Hube B."/>
            <person name="Klis F.M."/>
            <person name="Kodira C."/>
            <person name="Lennard N."/>
            <person name="Logue M.E."/>
            <person name="Martin R."/>
            <person name="Neiman A.M."/>
            <person name="Nikolaou E."/>
            <person name="Quail M.A."/>
            <person name="Quinn J."/>
            <person name="Santos M.C."/>
            <person name="Schmitzberger F.F."/>
            <person name="Sherlock G."/>
            <person name="Shah P."/>
            <person name="Silverstein K.A."/>
            <person name="Skrzypek M.S."/>
            <person name="Soll D."/>
            <person name="Staggs R."/>
            <person name="Stansfield I."/>
            <person name="Stumpf M.P."/>
            <person name="Sudbery P.E."/>
            <person name="Srikantha T."/>
            <person name="Zeng Q."/>
            <person name="Berman J."/>
            <person name="Berriman M."/>
            <person name="Heitman J."/>
            <person name="Gow N.A."/>
            <person name="Lorenz M.C."/>
            <person name="Birren B.W."/>
            <person name="Kellis M."/>
            <person name="Cuomo C.A."/>
        </authorList>
    </citation>
    <scope>NUCLEOTIDE SEQUENCE [LARGE SCALE GENOMIC DNA]</scope>
    <source>
        <strain evidence="4">ATCC MYA-3404 / T1</strain>
    </source>
</reference>
<dbReference type="eggNOG" id="KOG0114">
    <property type="taxonomic scope" value="Eukaryota"/>
</dbReference>
<evidence type="ECO:0000313" key="3">
    <source>
        <dbReference type="EMBL" id="EER33309.1"/>
    </source>
</evidence>
<dbReference type="InterPro" id="IPR035979">
    <property type="entry name" value="RBD_domain_sf"/>
</dbReference>
<dbReference type="OrthoDB" id="275748at2759"/>
<dbReference type="VEuPathDB" id="FungiDB:CTRG_02127"/>
<dbReference type="GO" id="GO:0005686">
    <property type="term" value="C:U2 snRNP"/>
    <property type="evidence" value="ECO:0007669"/>
    <property type="project" value="EnsemblFungi"/>
</dbReference>
<keyword evidence="4" id="KW-1185">Reference proteome</keyword>
<dbReference type="Gene3D" id="3.30.70.330">
    <property type="match status" value="1"/>
</dbReference>
<keyword evidence="1" id="KW-0694">RNA-binding</keyword>
<evidence type="ECO:0000259" key="2">
    <source>
        <dbReference type="PROSITE" id="PS50102"/>
    </source>
</evidence>
<dbReference type="SMART" id="SM00360">
    <property type="entry name" value="RRM"/>
    <property type="match status" value="1"/>
</dbReference>
<gene>
    <name evidence="3" type="ORF">CTRG_02127</name>
</gene>
<dbReference type="RefSeq" id="XP_002547830.1">
    <property type="nucleotide sequence ID" value="XM_002547784.1"/>
</dbReference>
<dbReference type="KEGG" id="ctp:CTRG_02127"/>
<dbReference type="InterPro" id="IPR000504">
    <property type="entry name" value="RRM_dom"/>
</dbReference>
<dbReference type="AlphaFoldDB" id="C5M9G5"/>
<evidence type="ECO:0000256" key="1">
    <source>
        <dbReference type="PROSITE-ProRule" id="PRU00176"/>
    </source>
</evidence>
<accession>C5M9G5</accession>
<feature type="domain" description="RRM" evidence="2">
    <location>
        <begin position="9"/>
        <end position="82"/>
    </location>
</feature>
<dbReference type="HOGENOM" id="CLU_012062_25_3_1"/>
<dbReference type="SUPFAM" id="SSF54928">
    <property type="entry name" value="RNA-binding domain, RBD"/>
    <property type="match status" value="1"/>
</dbReference>
<dbReference type="GO" id="GO:0003723">
    <property type="term" value="F:RNA binding"/>
    <property type="evidence" value="ECO:0007669"/>
    <property type="project" value="UniProtKB-UniRule"/>
</dbReference>
<dbReference type="PROSITE" id="PS50102">
    <property type="entry name" value="RRM"/>
    <property type="match status" value="1"/>
</dbReference>
<name>C5M9G5_CANTT</name>
<proteinExistence type="predicted"/>